<dbReference type="InterPro" id="IPR036201">
    <property type="entry name" value="Pacifastin_dom_sf"/>
</dbReference>
<evidence type="ECO:0000259" key="4">
    <source>
        <dbReference type="Pfam" id="PF05375"/>
    </source>
</evidence>
<dbReference type="InterPro" id="IPR008037">
    <property type="entry name" value="Pacifastin_dom"/>
</dbReference>
<dbReference type="SUPFAM" id="SSF57283">
    <property type="entry name" value="PMP inhibitors"/>
    <property type="match status" value="1"/>
</dbReference>
<sequence length="59" mass="6978">MYKGKTYKDGQTFKDDCNDCKCDDGDAVCTQIECKSKVCCYYLCNLNFCYYNYYLYCCC</sequence>
<reference evidence="5" key="1">
    <citation type="journal article" date="2019" name="bioRxiv">
        <title>The Genome of the Zebra Mussel, Dreissena polymorpha: A Resource for Invasive Species Research.</title>
        <authorList>
            <person name="McCartney M.A."/>
            <person name="Auch B."/>
            <person name="Kono T."/>
            <person name="Mallez S."/>
            <person name="Zhang Y."/>
            <person name="Obille A."/>
            <person name="Becker A."/>
            <person name="Abrahante J.E."/>
            <person name="Garbe J."/>
            <person name="Badalamenti J.P."/>
            <person name="Herman A."/>
            <person name="Mangelson H."/>
            <person name="Liachko I."/>
            <person name="Sullivan S."/>
            <person name="Sone E.D."/>
            <person name="Koren S."/>
            <person name="Silverstein K.A.T."/>
            <person name="Beckman K.B."/>
            <person name="Gohl D.M."/>
        </authorList>
    </citation>
    <scope>NUCLEOTIDE SEQUENCE</scope>
    <source>
        <strain evidence="5">Duluth1</strain>
        <tissue evidence="5">Whole animal</tissue>
    </source>
</reference>
<evidence type="ECO:0000256" key="3">
    <source>
        <dbReference type="ARBA" id="ARBA00023157"/>
    </source>
</evidence>
<evidence type="ECO:0000256" key="2">
    <source>
        <dbReference type="ARBA" id="ARBA00022525"/>
    </source>
</evidence>
<evidence type="ECO:0000313" key="5">
    <source>
        <dbReference type="EMBL" id="KAH3702149.1"/>
    </source>
</evidence>
<dbReference type="Proteomes" id="UP000828390">
    <property type="component" value="Unassembled WGS sequence"/>
</dbReference>
<dbReference type="AlphaFoldDB" id="A0A9D3YJY6"/>
<dbReference type="Gene3D" id="2.10.70.10">
    <property type="entry name" value="Complement Module, domain 1"/>
    <property type="match status" value="1"/>
</dbReference>
<name>A0A9D3YJY6_DREPO</name>
<dbReference type="GO" id="GO:0030414">
    <property type="term" value="F:peptidase inhibitor activity"/>
    <property type="evidence" value="ECO:0007669"/>
    <property type="project" value="InterPro"/>
</dbReference>
<keyword evidence="6" id="KW-1185">Reference proteome</keyword>
<gene>
    <name evidence="5" type="ORF">DPMN_077154</name>
</gene>
<feature type="domain" description="Pacifastin" evidence="4">
    <location>
        <begin position="9"/>
        <end position="37"/>
    </location>
</feature>
<dbReference type="EMBL" id="JAIWYP010000015">
    <property type="protein sequence ID" value="KAH3702149.1"/>
    <property type="molecule type" value="Genomic_DNA"/>
</dbReference>
<dbReference type="Pfam" id="PF05375">
    <property type="entry name" value="Pacifastin_I"/>
    <property type="match status" value="1"/>
</dbReference>
<comment type="subcellular location">
    <subcellularLocation>
        <location evidence="1">Secreted</location>
    </subcellularLocation>
</comment>
<dbReference type="GO" id="GO:0005576">
    <property type="term" value="C:extracellular region"/>
    <property type="evidence" value="ECO:0007669"/>
    <property type="project" value="UniProtKB-SubCell"/>
</dbReference>
<organism evidence="5 6">
    <name type="scientific">Dreissena polymorpha</name>
    <name type="common">Zebra mussel</name>
    <name type="synonym">Mytilus polymorpha</name>
    <dbReference type="NCBI Taxonomy" id="45954"/>
    <lineage>
        <taxon>Eukaryota</taxon>
        <taxon>Metazoa</taxon>
        <taxon>Spiralia</taxon>
        <taxon>Lophotrochozoa</taxon>
        <taxon>Mollusca</taxon>
        <taxon>Bivalvia</taxon>
        <taxon>Autobranchia</taxon>
        <taxon>Heteroconchia</taxon>
        <taxon>Euheterodonta</taxon>
        <taxon>Imparidentia</taxon>
        <taxon>Neoheterodontei</taxon>
        <taxon>Myida</taxon>
        <taxon>Dreissenoidea</taxon>
        <taxon>Dreissenidae</taxon>
        <taxon>Dreissena</taxon>
    </lineage>
</organism>
<comment type="caution">
    <text evidence="5">The sequence shown here is derived from an EMBL/GenBank/DDBJ whole genome shotgun (WGS) entry which is preliminary data.</text>
</comment>
<protein>
    <recommendedName>
        <fullName evidence="4">Pacifastin domain-containing protein</fullName>
    </recommendedName>
</protein>
<evidence type="ECO:0000256" key="1">
    <source>
        <dbReference type="ARBA" id="ARBA00004613"/>
    </source>
</evidence>
<reference evidence="5" key="2">
    <citation type="submission" date="2020-11" db="EMBL/GenBank/DDBJ databases">
        <authorList>
            <person name="McCartney M.A."/>
            <person name="Auch B."/>
            <person name="Kono T."/>
            <person name="Mallez S."/>
            <person name="Becker A."/>
            <person name="Gohl D.M."/>
            <person name="Silverstein K.A.T."/>
            <person name="Koren S."/>
            <person name="Bechman K.B."/>
            <person name="Herman A."/>
            <person name="Abrahante J.E."/>
            <person name="Garbe J."/>
        </authorList>
    </citation>
    <scope>NUCLEOTIDE SEQUENCE</scope>
    <source>
        <strain evidence="5">Duluth1</strain>
        <tissue evidence="5">Whole animal</tissue>
    </source>
</reference>
<accession>A0A9D3YJY6</accession>
<keyword evidence="2" id="KW-0964">Secreted</keyword>
<evidence type="ECO:0000313" key="6">
    <source>
        <dbReference type="Proteomes" id="UP000828390"/>
    </source>
</evidence>
<keyword evidence="3" id="KW-1015">Disulfide bond</keyword>
<proteinExistence type="predicted"/>